<keyword evidence="5" id="KW-0418">Kinase</keyword>
<dbReference type="SMART" id="SM00367">
    <property type="entry name" value="LRR_CC"/>
    <property type="match status" value="3"/>
</dbReference>
<evidence type="ECO:0000256" key="1">
    <source>
        <dbReference type="ARBA" id="ARBA00022786"/>
    </source>
</evidence>
<dbReference type="InterPro" id="IPR032675">
    <property type="entry name" value="LRR_dom_sf"/>
</dbReference>
<dbReference type="PROSITE" id="PS50181">
    <property type="entry name" value="FBOX"/>
    <property type="match status" value="1"/>
</dbReference>
<evidence type="ECO:0000313" key="5">
    <source>
        <dbReference type="RefSeq" id="XP_018016175.1"/>
    </source>
</evidence>
<keyword evidence="4" id="KW-1185">Reference proteome</keyword>
<dbReference type="Pfam" id="PF12937">
    <property type="entry name" value="F-box-like"/>
    <property type="match status" value="1"/>
</dbReference>
<dbReference type="GeneID" id="108672924"/>
<proteinExistence type="predicted"/>
<dbReference type="InterPro" id="IPR036047">
    <property type="entry name" value="F-box-like_dom_sf"/>
</dbReference>
<evidence type="ECO:0000259" key="3">
    <source>
        <dbReference type="PROSITE" id="PS50181"/>
    </source>
</evidence>
<feature type="compositionally biased region" description="Low complexity" evidence="2">
    <location>
        <begin position="140"/>
        <end position="151"/>
    </location>
</feature>
<dbReference type="Proteomes" id="UP000694843">
    <property type="component" value="Unplaced"/>
</dbReference>
<feature type="domain" description="F-box" evidence="3">
    <location>
        <begin position="233"/>
        <end position="279"/>
    </location>
</feature>
<dbReference type="InterPro" id="IPR001810">
    <property type="entry name" value="F-box_dom"/>
</dbReference>
<dbReference type="KEGG" id="hazt:108672924"/>
<feature type="region of interest" description="Disordered" evidence="2">
    <location>
        <begin position="126"/>
        <end position="156"/>
    </location>
</feature>
<dbReference type="GO" id="GO:0019005">
    <property type="term" value="C:SCF ubiquitin ligase complex"/>
    <property type="evidence" value="ECO:0007669"/>
    <property type="project" value="TreeGrafter"/>
</dbReference>
<dbReference type="SUPFAM" id="SSF81383">
    <property type="entry name" value="F-box domain"/>
    <property type="match status" value="1"/>
</dbReference>
<accession>A0A8B7NR61</accession>
<dbReference type="RefSeq" id="XP_018016175.1">
    <property type="nucleotide sequence ID" value="XM_018160686.2"/>
</dbReference>
<keyword evidence="1" id="KW-0833">Ubl conjugation pathway</keyword>
<sequence length="562" mass="63100">MSESKTVQLPFEGLSSINRYESNRNDSDNCLKNRTAHRNNYISVLAVTSLENMQNCNIGQRLNKSTANSCKEDKENRKRKADDSSNCVSNCNNTGETKLSSSVRSECAELEVEGVCQNHGFAETIPHKKSSRMKKDKAESSSINSSSANISQVNHQMSSMNKVKVFPSIKEEMKFHPTSGISILDDTPMPMGMDDQEDADLPMFLNPMILGIPPIDPRLFVCKRPQVIREHGTNFFNTLQDEHILQIFKWLPKHTLIKCAQVCTRFKSIALDHTLWRRLDLNGRHLQPGMLGRIILRGAKYLRLSKADISGPVFSPSLNYLPRIGSNLIFLDLSMADCTPETLAELFSVCRRLKKVSLEFLTLTDEVFINLSDNLSLDTLNLSMAVGVSANGLGTLLAKCTELHHLNVAWTHMSQNCVQELVLKASPRLESLNMAGHRRGQVRDEEVRTLCMRLHHLKELDLSDCTEITSQSLHAIATKLRRLTVLGLSRCYGLRAETYEMLAAMPQLQHLSLFGVHDDAAMGALRARLPRVTVNGQLFTTVARPTVGLRRTSIWTIRVRDS</sequence>
<dbReference type="GO" id="GO:0031146">
    <property type="term" value="P:SCF-dependent proteasomal ubiquitin-dependent protein catabolic process"/>
    <property type="evidence" value="ECO:0007669"/>
    <property type="project" value="TreeGrafter"/>
</dbReference>
<dbReference type="PANTHER" id="PTHR13318">
    <property type="entry name" value="PARTNER OF PAIRED, ISOFORM B-RELATED"/>
    <property type="match status" value="1"/>
</dbReference>
<dbReference type="SUPFAM" id="SSF52047">
    <property type="entry name" value="RNI-like"/>
    <property type="match status" value="1"/>
</dbReference>
<dbReference type="AlphaFoldDB" id="A0A8B7NR61"/>
<evidence type="ECO:0000256" key="2">
    <source>
        <dbReference type="SAM" id="MobiDB-lite"/>
    </source>
</evidence>
<gene>
    <name evidence="5" type="primary">LOC108672924</name>
</gene>
<evidence type="ECO:0000313" key="4">
    <source>
        <dbReference type="Proteomes" id="UP000694843"/>
    </source>
</evidence>
<dbReference type="InterPro" id="IPR006553">
    <property type="entry name" value="Leu-rich_rpt_Cys-con_subtyp"/>
</dbReference>
<dbReference type="OrthoDB" id="2095648at2759"/>
<keyword evidence="5" id="KW-0808">Transferase</keyword>
<protein>
    <submittedName>
        <fullName evidence="5">S-phase kinase-associated protein 2 isoform X1</fullName>
    </submittedName>
</protein>
<name>A0A8B7NR61_HYAAZ</name>
<dbReference type="SMART" id="SM00256">
    <property type="entry name" value="FBOX"/>
    <property type="match status" value="1"/>
</dbReference>
<dbReference type="Gene3D" id="3.80.10.10">
    <property type="entry name" value="Ribonuclease Inhibitor"/>
    <property type="match status" value="1"/>
</dbReference>
<reference evidence="5" key="1">
    <citation type="submission" date="2025-08" db="UniProtKB">
        <authorList>
            <consortium name="RefSeq"/>
        </authorList>
    </citation>
    <scope>IDENTIFICATION</scope>
    <source>
        <tissue evidence="5">Whole organism</tissue>
    </source>
</reference>
<organism evidence="4 5">
    <name type="scientific">Hyalella azteca</name>
    <name type="common">Amphipod</name>
    <dbReference type="NCBI Taxonomy" id="294128"/>
    <lineage>
        <taxon>Eukaryota</taxon>
        <taxon>Metazoa</taxon>
        <taxon>Ecdysozoa</taxon>
        <taxon>Arthropoda</taxon>
        <taxon>Crustacea</taxon>
        <taxon>Multicrustacea</taxon>
        <taxon>Malacostraca</taxon>
        <taxon>Eumalacostraca</taxon>
        <taxon>Peracarida</taxon>
        <taxon>Amphipoda</taxon>
        <taxon>Senticaudata</taxon>
        <taxon>Talitrida</taxon>
        <taxon>Talitroidea</taxon>
        <taxon>Hyalellidae</taxon>
        <taxon>Hyalella</taxon>
    </lineage>
</organism>
<dbReference type="GO" id="GO:0016301">
    <property type="term" value="F:kinase activity"/>
    <property type="evidence" value="ECO:0007669"/>
    <property type="project" value="UniProtKB-KW"/>
</dbReference>